<name>A0A7L2K4M4_9PASS</name>
<dbReference type="SMART" id="SM00343">
    <property type="entry name" value="ZnF_C2HC"/>
    <property type="match status" value="2"/>
</dbReference>
<protein>
    <submittedName>
        <fullName evidence="4">GAK5 protein</fullName>
    </submittedName>
</protein>
<reference evidence="4 5" key="1">
    <citation type="submission" date="2019-09" db="EMBL/GenBank/DDBJ databases">
        <title>Bird 10,000 Genomes (B10K) Project - Family phase.</title>
        <authorList>
            <person name="Zhang G."/>
        </authorList>
    </citation>
    <scope>NUCLEOTIDE SEQUENCE [LARGE SCALE GENOMIC DNA]</scope>
    <source>
        <strain evidence="4">B10K-DU-001-36</strain>
        <tissue evidence="4">Muscle</tissue>
    </source>
</reference>
<feature type="domain" description="CCHC-type" evidence="3">
    <location>
        <begin position="18"/>
        <end position="32"/>
    </location>
</feature>
<accession>A0A7L2K4M4</accession>
<keyword evidence="2" id="KW-0863">Zinc-finger</keyword>
<feature type="non-terminal residue" evidence="4">
    <location>
        <position position="112"/>
    </location>
</feature>
<dbReference type="GO" id="GO:0003676">
    <property type="term" value="F:nucleic acid binding"/>
    <property type="evidence" value="ECO:0007669"/>
    <property type="project" value="InterPro"/>
</dbReference>
<keyword evidence="1" id="KW-0449">Lipoprotein</keyword>
<evidence type="ECO:0000256" key="2">
    <source>
        <dbReference type="PROSITE-ProRule" id="PRU00047"/>
    </source>
</evidence>
<dbReference type="Pfam" id="PF00098">
    <property type="entry name" value="zf-CCHC"/>
    <property type="match status" value="1"/>
</dbReference>
<dbReference type="InterPro" id="IPR050195">
    <property type="entry name" value="Primate_lentivir_Gag_pol-like"/>
</dbReference>
<keyword evidence="1" id="KW-0519">Myristate</keyword>
<dbReference type="Gene3D" id="4.10.60.10">
    <property type="entry name" value="Zinc finger, CCHC-type"/>
    <property type="match status" value="1"/>
</dbReference>
<evidence type="ECO:0000313" key="5">
    <source>
        <dbReference type="Proteomes" id="UP000549157"/>
    </source>
</evidence>
<keyword evidence="5" id="KW-1185">Reference proteome</keyword>
<evidence type="ECO:0000256" key="1">
    <source>
        <dbReference type="ARBA" id="ARBA00022707"/>
    </source>
</evidence>
<sequence>MAAAFAAIRGSSRTSGVCFGCGKPGHLKRDCPALKEEKPKSTAVCSRCRRGQHFSNQCHSKYDSKGCQIQGNQNWSVEWHCAQTQMPQPPQMLPLQMLSLQVPNGGSPQVFP</sequence>
<evidence type="ECO:0000313" key="4">
    <source>
        <dbReference type="EMBL" id="NXR30227.1"/>
    </source>
</evidence>
<dbReference type="Proteomes" id="UP000549157">
    <property type="component" value="Unassembled WGS sequence"/>
</dbReference>
<gene>
    <name evidence="4" type="primary">Ervk5_0</name>
    <name evidence="4" type="ORF">ZOSHYP_R15343</name>
</gene>
<evidence type="ECO:0000259" key="3">
    <source>
        <dbReference type="PROSITE" id="PS50158"/>
    </source>
</evidence>
<dbReference type="GO" id="GO:0008270">
    <property type="term" value="F:zinc ion binding"/>
    <property type="evidence" value="ECO:0007669"/>
    <property type="project" value="UniProtKB-KW"/>
</dbReference>
<dbReference type="OrthoDB" id="9386882at2759"/>
<dbReference type="EMBL" id="VWYL01000932">
    <property type="protein sequence ID" value="NXR30227.1"/>
    <property type="molecule type" value="Genomic_DNA"/>
</dbReference>
<dbReference type="PANTHER" id="PTHR40389:SF2">
    <property type="entry name" value="ENDOGENOUS RETROVIRUS GROUP K MEMBER 24 GAG POLYPROTEIN-RELATED"/>
    <property type="match status" value="1"/>
</dbReference>
<keyword evidence="2" id="KW-0479">Metal-binding</keyword>
<dbReference type="PROSITE" id="PS50158">
    <property type="entry name" value="ZF_CCHC"/>
    <property type="match status" value="1"/>
</dbReference>
<comment type="caution">
    <text evidence="4">The sequence shown here is derived from an EMBL/GenBank/DDBJ whole genome shotgun (WGS) entry which is preliminary data.</text>
</comment>
<dbReference type="InterPro" id="IPR036875">
    <property type="entry name" value="Znf_CCHC_sf"/>
</dbReference>
<proteinExistence type="predicted"/>
<dbReference type="Pfam" id="PF14787">
    <property type="entry name" value="zf-CCHC_5"/>
    <property type="match status" value="1"/>
</dbReference>
<dbReference type="SUPFAM" id="SSF57756">
    <property type="entry name" value="Retrovirus zinc finger-like domains"/>
    <property type="match status" value="2"/>
</dbReference>
<organism evidence="4 5">
    <name type="scientific">Zosterops hypoxanthus</name>
    <dbReference type="NCBI Taxonomy" id="2485327"/>
    <lineage>
        <taxon>Eukaryota</taxon>
        <taxon>Metazoa</taxon>
        <taxon>Chordata</taxon>
        <taxon>Craniata</taxon>
        <taxon>Vertebrata</taxon>
        <taxon>Euteleostomi</taxon>
        <taxon>Archelosauria</taxon>
        <taxon>Archosauria</taxon>
        <taxon>Dinosauria</taxon>
        <taxon>Saurischia</taxon>
        <taxon>Theropoda</taxon>
        <taxon>Coelurosauria</taxon>
        <taxon>Aves</taxon>
        <taxon>Neognathae</taxon>
        <taxon>Neoaves</taxon>
        <taxon>Telluraves</taxon>
        <taxon>Australaves</taxon>
        <taxon>Passeriformes</taxon>
        <taxon>Sylvioidea</taxon>
        <taxon>Zosteropidae</taxon>
        <taxon>Zosterops</taxon>
    </lineage>
</organism>
<dbReference type="PANTHER" id="PTHR40389">
    <property type="entry name" value="ENDOGENOUS RETROVIRUS GROUP K MEMBER 24 GAG POLYPROTEIN-RELATED"/>
    <property type="match status" value="1"/>
</dbReference>
<dbReference type="AlphaFoldDB" id="A0A7L2K4M4"/>
<keyword evidence="2" id="KW-0862">Zinc</keyword>
<feature type="non-terminal residue" evidence="4">
    <location>
        <position position="1"/>
    </location>
</feature>
<dbReference type="InterPro" id="IPR001878">
    <property type="entry name" value="Znf_CCHC"/>
</dbReference>